<evidence type="ECO:0000313" key="1">
    <source>
        <dbReference type="EMBL" id="AUZ95468.1"/>
    </source>
</evidence>
<dbReference type="EMBL" id="MF403009">
    <property type="protein sequence ID" value="AUZ95468.1"/>
    <property type="molecule type" value="Genomic_DNA"/>
</dbReference>
<sequence>MLFDPEPETSLMTKTVVAFGDPKAQKKWSGALFIDITKKSYFDKKFIGTSDEYAIQRLTDLESEAGDTITFDLSVQLRNRPTYGDQRLEGKEESLRFFSDQIKIDQMRHGVSAGGKMSRKRTAHNMRQVGKNRLSDYWAKFNDQMIFIYMSGARGINEDFIETTAWAGHAENPIEAPDADHILYGGDATSKATIDTADIMSRSVIERAQTKARMMSAKDPKNANMMPIMINGEAHYVCVMNPFQEHDLRNKDQGGWLEIQKAAATAEGRNNPIFKGGLGMINNTVLHSHEWAIRFADYGAGSDVAAGRALFMGRQGGVIAFGSAGGFRYTWTEETKDHGNEPVVASGVIAGVKKTRFNNRDYGVISIDTASKDPNA</sequence>
<protein>
    <recommendedName>
        <fullName evidence="3">Major capsid protein</fullName>
    </recommendedName>
</protein>
<dbReference type="KEGG" id="vg:77936322"/>
<dbReference type="InterPro" id="IPR025267">
    <property type="entry name" value="ORF017-like"/>
</dbReference>
<evidence type="ECO:0000313" key="2">
    <source>
        <dbReference type="Proteomes" id="UP000222678"/>
    </source>
</evidence>
<reference evidence="1 2" key="1">
    <citation type="submission" date="2017-06" db="EMBL/GenBank/DDBJ databases">
        <authorList>
            <person name="Kim H.J."/>
            <person name="Triplett B.A."/>
        </authorList>
    </citation>
    <scope>NUCLEOTIDE SEQUENCE [LARGE SCALE GENOMIC DNA]</scope>
</reference>
<keyword evidence="2" id="KW-1185">Reference proteome</keyword>
<accession>A0A2L0V108</accession>
<dbReference type="RefSeq" id="YP_010660327.1">
    <property type="nucleotide sequence ID" value="NC_070876.1"/>
</dbReference>
<name>A0A2L0V108_9CAUD</name>
<dbReference type="NCBIfam" id="TIGR04387">
    <property type="entry name" value="capsid_maj_N4"/>
    <property type="match status" value="1"/>
</dbReference>
<evidence type="ECO:0008006" key="3">
    <source>
        <dbReference type="Google" id="ProtNLM"/>
    </source>
</evidence>
<dbReference type="Proteomes" id="UP000222678">
    <property type="component" value="Genome"/>
</dbReference>
<dbReference type="Pfam" id="PF13252">
    <property type="entry name" value="Phage_capsid_3"/>
    <property type="match status" value="1"/>
</dbReference>
<proteinExistence type="predicted"/>
<organism evidence="1 2">
    <name type="scientific">Agrobacterium phage Atu_ph08</name>
    <dbReference type="NCBI Taxonomy" id="2024265"/>
    <lineage>
        <taxon>Viruses</taxon>
        <taxon>Duplodnaviria</taxon>
        <taxon>Heunggongvirae</taxon>
        <taxon>Uroviricota</taxon>
        <taxon>Caudoviricetes</taxon>
        <taxon>Roslyckyvirus</taxon>
        <taxon>Roslyckyvirus ph08</taxon>
    </lineage>
</organism>
<dbReference type="GeneID" id="77936322"/>